<dbReference type="Pfam" id="PF04018">
    <property type="entry name" value="VCA0040-like"/>
    <property type="match status" value="1"/>
</dbReference>
<evidence type="ECO:0000313" key="3">
    <source>
        <dbReference type="Proteomes" id="UP000017148"/>
    </source>
</evidence>
<dbReference type="InterPro" id="IPR007163">
    <property type="entry name" value="VCA0040-like"/>
</dbReference>
<feature type="transmembrane region" description="Helical" evidence="1">
    <location>
        <begin position="329"/>
        <end position="349"/>
    </location>
</feature>
<dbReference type="RefSeq" id="WP_022635847.1">
    <property type="nucleotide sequence ID" value="NZ_ASJR01000002.1"/>
</dbReference>
<feature type="transmembrane region" description="Helical" evidence="1">
    <location>
        <begin position="75"/>
        <end position="100"/>
    </location>
</feature>
<dbReference type="STRING" id="1313304.CALK_0301"/>
<feature type="transmembrane region" description="Helical" evidence="1">
    <location>
        <begin position="274"/>
        <end position="291"/>
    </location>
</feature>
<dbReference type="eggNOG" id="COG2035">
    <property type="taxonomic scope" value="Bacteria"/>
</dbReference>
<dbReference type="Proteomes" id="UP000017148">
    <property type="component" value="Unassembled WGS sequence"/>
</dbReference>
<accession>U7D9R2</accession>
<feature type="transmembrane region" description="Helical" evidence="1">
    <location>
        <begin position="12"/>
        <end position="35"/>
    </location>
</feature>
<dbReference type="EMBL" id="ASJR01000002">
    <property type="protein sequence ID" value="ERP39134.1"/>
    <property type="molecule type" value="Genomic_DNA"/>
</dbReference>
<name>U7D9R2_9BACT</name>
<keyword evidence="1" id="KW-0472">Membrane</keyword>
<sequence>MNRTIKELLAGYVVGAANIIPGVSGGTFLLILGLYERLITILSSIHPMQLLFDFGNCIVPFRKQSRPLAHPREDLLFLVRLVGGAALALFTLSHVITILLESHHTITYAFFFGLILISSYIPIRLLRTPSISLFLPLLMGGFLSLGLSSFDQPVETTLSRSAQYEARYYAEDETSADESPLKQTAYSPRTYGAVFISGALAMAAMILPGLSGSLILLMLGQYLVVISAISALLRSPAPEHILLLTIMAMGMLFGLIFFVKVIHTTLQRFHDGTMSFLTGLILGSLYTLWPFKERQILPEVFLREDGEIVRVEGYELITAINQAPSGDTLLPALTAFLFGAGTMIICIYLKERSQ</sequence>
<keyword evidence="1" id="KW-0812">Transmembrane</keyword>
<comment type="caution">
    <text evidence="2">The sequence shown here is derived from an EMBL/GenBank/DDBJ whole genome shotgun (WGS) entry which is preliminary data.</text>
</comment>
<evidence type="ECO:0000313" key="2">
    <source>
        <dbReference type="EMBL" id="ERP39134.1"/>
    </source>
</evidence>
<dbReference type="OrthoDB" id="9793746at2"/>
<dbReference type="PANTHER" id="PTHR37308">
    <property type="entry name" value="INTEGRAL MEMBRANE PROTEIN"/>
    <property type="match status" value="1"/>
</dbReference>
<dbReference type="PANTHER" id="PTHR37308:SF1">
    <property type="entry name" value="POLYPRENYL-PHOSPHATE TRANSPORTER"/>
    <property type="match status" value="1"/>
</dbReference>
<reference evidence="2 3" key="1">
    <citation type="journal article" date="2013" name="Environ. Microbiol.">
        <title>Genome analysis of Chitinivibrio alkaliphilus gen. nov., sp. nov., a novel extremely haloalkaliphilic anaerobic chitinolytic bacterium from the candidate phylum Termite Group 3.</title>
        <authorList>
            <person name="Sorokin D.Y."/>
            <person name="Gumerov V.M."/>
            <person name="Rakitin A.L."/>
            <person name="Beletsky A.V."/>
            <person name="Damste J.S."/>
            <person name="Muyzer G."/>
            <person name="Mardanov A.V."/>
            <person name="Ravin N.V."/>
        </authorList>
    </citation>
    <scope>NUCLEOTIDE SEQUENCE [LARGE SCALE GENOMIC DNA]</scope>
    <source>
        <strain evidence="2 3">ACht1</strain>
    </source>
</reference>
<organism evidence="2 3">
    <name type="scientific">Chitinivibrio alkaliphilus ACht1</name>
    <dbReference type="NCBI Taxonomy" id="1313304"/>
    <lineage>
        <taxon>Bacteria</taxon>
        <taxon>Pseudomonadati</taxon>
        <taxon>Fibrobacterota</taxon>
        <taxon>Chitinivibrionia</taxon>
        <taxon>Chitinivibrionales</taxon>
        <taxon>Chitinivibrionaceae</taxon>
        <taxon>Chitinivibrio</taxon>
    </lineage>
</organism>
<feature type="transmembrane region" description="Helical" evidence="1">
    <location>
        <begin position="133"/>
        <end position="150"/>
    </location>
</feature>
<protein>
    <submittedName>
        <fullName evidence="2">Putative membrane protein</fullName>
    </submittedName>
</protein>
<feature type="transmembrane region" description="Helical" evidence="1">
    <location>
        <begin position="241"/>
        <end position="262"/>
    </location>
</feature>
<gene>
    <name evidence="2" type="ORF">CALK_0301</name>
</gene>
<dbReference type="AlphaFoldDB" id="U7D9R2"/>
<keyword evidence="3" id="KW-1185">Reference proteome</keyword>
<keyword evidence="1" id="KW-1133">Transmembrane helix</keyword>
<proteinExistence type="predicted"/>
<evidence type="ECO:0000256" key="1">
    <source>
        <dbReference type="SAM" id="Phobius"/>
    </source>
</evidence>
<feature type="transmembrane region" description="Helical" evidence="1">
    <location>
        <begin position="106"/>
        <end position="126"/>
    </location>
</feature>
<feature type="transmembrane region" description="Helical" evidence="1">
    <location>
        <begin position="190"/>
        <end position="207"/>
    </location>
</feature>